<keyword evidence="5" id="KW-0067">ATP-binding</keyword>
<dbReference type="Pfam" id="PF00069">
    <property type="entry name" value="Pkinase"/>
    <property type="match status" value="1"/>
</dbReference>
<keyword evidence="4 8" id="KW-0418">Kinase</keyword>
<evidence type="ECO:0000256" key="6">
    <source>
        <dbReference type="SAM" id="MobiDB-lite"/>
    </source>
</evidence>
<keyword evidence="3" id="KW-0547">Nucleotide-binding</keyword>
<dbReference type="PANTHER" id="PTHR43671">
    <property type="entry name" value="SERINE/THREONINE-PROTEIN KINASE NEK"/>
    <property type="match status" value="1"/>
</dbReference>
<evidence type="ECO:0000256" key="1">
    <source>
        <dbReference type="ARBA" id="ARBA00012513"/>
    </source>
</evidence>
<organism evidence="8 9">
    <name type="scientific">Apiospora arundinis</name>
    <dbReference type="NCBI Taxonomy" id="335852"/>
    <lineage>
        <taxon>Eukaryota</taxon>
        <taxon>Fungi</taxon>
        <taxon>Dikarya</taxon>
        <taxon>Ascomycota</taxon>
        <taxon>Pezizomycotina</taxon>
        <taxon>Sordariomycetes</taxon>
        <taxon>Xylariomycetidae</taxon>
        <taxon>Amphisphaeriales</taxon>
        <taxon>Apiosporaceae</taxon>
        <taxon>Apiospora</taxon>
    </lineage>
</organism>
<dbReference type="Gene3D" id="1.10.510.10">
    <property type="entry name" value="Transferase(Phosphotransferase) domain 1"/>
    <property type="match status" value="1"/>
</dbReference>
<name>A0ABR2J427_9PEZI</name>
<evidence type="ECO:0000256" key="5">
    <source>
        <dbReference type="ARBA" id="ARBA00022840"/>
    </source>
</evidence>
<feature type="compositionally biased region" description="Basic and acidic residues" evidence="6">
    <location>
        <begin position="170"/>
        <end position="185"/>
    </location>
</feature>
<dbReference type="InterPro" id="IPR050660">
    <property type="entry name" value="NEK_Ser/Thr_kinase"/>
</dbReference>
<feature type="domain" description="Protein kinase" evidence="7">
    <location>
        <begin position="1"/>
        <end position="154"/>
    </location>
</feature>
<dbReference type="PROSITE" id="PS50011">
    <property type="entry name" value="PROTEIN_KINASE_DOM"/>
    <property type="match status" value="1"/>
</dbReference>
<dbReference type="EMBL" id="JAPCWZ010000003">
    <property type="protein sequence ID" value="KAK8872466.1"/>
    <property type="molecule type" value="Genomic_DNA"/>
</dbReference>
<dbReference type="InterPro" id="IPR000719">
    <property type="entry name" value="Prot_kinase_dom"/>
</dbReference>
<evidence type="ECO:0000313" key="8">
    <source>
        <dbReference type="EMBL" id="KAK8872466.1"/>
    </source>
</evidence>
<reference evidence="8 9" key="1">
    <citation type="journal article" date="2024" name="IMA Fungus">
        <title>Apiospora arundinis, a panoply of carbohydrate-active enzymes and secondary metabolites.</title>
        <authorList>
            <person name="Sorensen T."/>
            <person name="Petersen C."/>
            <person name="Muurmann A.T."/>
            <person name="Christiansen J.V."/>
            <person name="Brundto M.L."/>
            <person name="Overgaard C.K."/>
            <person name="Boysen A.T."/>
            <person name="Wollenberg R.D."/>
            <person name="Larsen T.O."/>
            <person name="Sorensen J.L."/>
            <person name="Nielsen K.L."/>
            <person name="Sondergaard T.E."/>
        </authorList>
    </citation>
    <scope>NUCLEOTIDE SEQUENCE [LARGE SCALE GENOMIC DNA]</scope>
    <source>
        <strain evidence="8 9">AAU 773</strain>
    </source>
</reference>
<evidence type="ECO:0000256" key="4">
    <source>
        <dbReference type="ARBA" id="ARBA00022777"/>
    </source>
</evidence>
<evidence type="ECO:0000259" key="7">
    <source>
        <dbReference type="PROSITE" id="PS50011"/>
    </source>
</evidence>
<keyword evidence="2" id="KW-0808">Transferase</keyword>
<dbReference type="Proteomes" id="UP001390339">
    <property type="component" value="Unassembled WGS sequence"/>
</dbReference>
<keyword evidence="9" id="KW-1185">Reference proteome</keyword>
<dbReference type="EC" id="2.7.11.1" evidence="1"/>
<dbReference type="InterPro" id="IPR011009">
    <property type="entry name" value="Kinase-like_dom_sf"/>
</dbReference>
<evidence type="ECO:0000256" key="2">
    <source>
        <dbReference type="ARBA" id="ARBA00022679"/>
    </source>
</evidence>
<dbReference type="PANTHER" id="PTHR43671:SF13">
    <property type="entry name" value="SERINE_THREONINE-PROTEIN KINASE NEK2"/>
    <property type="match status" value="1"/>
</dbReference>
<evidence type="ECO:0000256" key="3">
    <source>
        <dbReference type="ARBA" id="ARBA00022741"/>
    </source>
</evidence>
<dbReference type="GO" id="GO:0016301">
    <property type="term" value="F:kinase activity"/>
    <property type="evidence" value="ECO:0007669"/>
    <property type="project" value="UniProtKB-KW"/>
</dbReference>
<comment type="caution">
    <text evidence="8">The sequence shown here is derived from an EMBL/GenBank/DDBJ whole genome shotgun (WGS) entry which is preliminary data.</text>
</comment>
<feature type="region of interest" description="Disordered" evidence="6">
    <location>
        <begin position="155"/>
        <end position="185"/>
    </location>
</feature>
<accession>A0ABR2J427</accession>
<protein>
    <recommendedName>
        <fullName evidence="1">non-specific serine/threonine protein kinase</fullName>
        <ecNumber evidence="1">2.7.11.1</ecNumber>
    </recommendedName>
</protein>
<gene>
    <name evidence="8" type="ORF">PGQ11_002980</name>
</gene>
<evidence type="ECO:0000313" key="9">
    <source>
        <dbReference type="Proteomes" id="UP001390339"/>
    </source>
</evidence>
<sequence>MHHDIKPSNILMRRINDPKNGNPRWLFKFTDHGMARRTNHPVQGLAGTGWYCAPEILDREPHNEKADIFSLGVEFLGPMAGYWPPVSTPHPKSSSEVRTWMGYVRGFIRSNCPQEWQRLWGMLMRDPNLRWSAGQCLAFIVLMQEPSQRRDKFFSMRPTIPSTSGPLSKGEIEAGRKRKYDRVDDAESDDEITVIMASPKMLPVGSETTVDNLGDDIVNLSNLDDDH</sequence>
<dbReference type="SUPFAM" id="SSF56112">
    <property type="entry name" value="Protein kinase-like (PK-like)"/>
    <property type="match status" value="1"/>
</dbReference>
<proteinExistence type="predicted"/>